<dbReference type="AlphaFoldDB" id="A0AAP0Q4L7"/>
<evidence type="ECO:0000313" key="1">
    <source>
        <dbReference type="EMBL" id="KAK9163226.1"/>
    </source>
</evidence>
<accession>A0AAP0Q4L7</accession>
<dbReference type="Proteomes" id="UP001420932">
    <property type="component" value="Unassembled WGS sequence"/>
</dbReference>
<organism evidence="1 2">
    <name type="scientific">Stephania yunnanensis</name>
    <dbReference type="NCBI Taxonomy" id="152371"/>
    <lineage>
        <taxon>Eukaryota</taxon>
        <taxon>Viridiplantae</taxon>
        <taxon>Streptophyta</taxon>
        <taxon>Embryophyta</taxon>
        <taxon>Tracheophyta</taxon>
        <taxon>Spermatophyta</taxon>
        <taxon>Magnoliopsida</taxon>
        <taxon>Ranunculales</taxon>
        <taxon>Menispermaceae</taxon>
        <taxon>Menispermoideae</taxon>
        <taxon>Cissampelideae</taxon>
        <taxon>Stephania</taxon>
    </lineage>
</organism>
<sequence length="84" mass="9487">MAMATKTSDLSSMVHRRASPDLEIRVSSIHESPIHIHGFEYSSRLRYVSTHSDMDEMRSSGSFKVDEGESDVGLLESFVSRLRL</sequence>
<keyword evidence="2" id="KW-1185">Reference proteome</keyword>
<comment type="caution">
    <text evidence="1">The sequence shown here is derived from an EMBL/GenBank/DDBJ whole genome shotgun (WGS) entry which is preliminary data.</text>
</comment>
<proteinExistence type="predicted"/>
<reference evidence="1 2" key="1">
    <citation type="submission" date="2024-01" db="EMBL/GenBank/DDBJ databases">
        <title>Genome assemblies of Stephania.</title>
        <authorList>
            <person name="Yang L."/>
        </authorList>
    </citation>
    <scope>NUCLEOTIDE SEQUENCE [LARGE SCALE GENOMIC DNA]</scope>
    <source>
        <strain evidence="1">YNDBR</strain>
        <tissue evidence="1">Leaf</tissue>
    </source>
</reference>
<protein>
    <submittedName>
        <fullName evidence="1">Uncharacterized protein</fullName>
    </submittedName>
</protein>
<gene>
    <name evidence="1" type="ORF">Syun_004128</name>
</gene>
<evidence type="ECO:0000313" key="2">
    <source>
        <dbReference type="Proteomes" id="UP001420932"/>
    </source>
</evidence>
<dbReference type="EMBL" id="JBBNAF010000002">
    <property type="protein sequence ID" value="KAK9163226.1"/>
    <property type="molecule type" value="Genomic_DNA"/>
</dbReference>
<name>A0AAP0Q4L7_9MAGN</name>